<keyword evidence="1" id="KW-0175">Coiled coil</keyword>
<keyword evidence="3" id="KW-0732">Signal</keyword>
<feature type="region of interest" description="Disordered" evidence="2">
    <location>
        <begin position="732"/>
        <end position="758"/>
    </location>
</feature>
<feature type="coiled-coil region" evidence="1">
    <location>
        <begin position="431"/>
        <end position="465"/>
    </location>
</feature>
<organism evidence="4 5">
    <name type="scientific">Plasmodium berghei</name>
    <dbReference type="NCBI Taxonomy" id="5821"/>
    <lineage>
        <taxon>Eukaryota</taxon>
        <taxon>Sar</taxon>
        <taxon>Alveolata</taxon>
        <taxon>Apicomplexa</taxon>
        <taxon>Aconoidasida</taxon>
        <taxon>Haemosporida</taxon>
        <taxon>Plasmodiidae</taxon>
        <taxon>Plasmodium</taxon>
        <taxon>Plasmodium (Vinckeia)</taxon>
    </lineage>
</organism>
<accession>A0A122I9R6</accession>
<name>A0A122I9R6_PLABE</name>
<reference evidence="4 5" key="1">
    <citation type="submission" date="2016-02" db="EMBL/GenBank/DDBJ databases">
        <authorList>
            <consortium name="Pathogen Informatics"/>
        </authorList>
    </citation>
    <scope>NUCLEOTIDE SEQUENCE [LARGE SCALE GENOMIC DNA]</scope>
    <source>
        <strain evidence="4 5">K173</strain>
    </source>
</reference>
<feature type="chain" id="PRO_5007169038" evidence="3">
    <location>
        <begin position="24"/>
        <end position="1509"/>
    </location>
</feature>
<evidence type="ECO:0000313" key="5">
    <source>
        <dbReference type="Proteomes" id="UP000069549"/>
    </source>
</evidence>
<evidence type="ECO:0000313" key="4">
    <source>
        <dbReference type="EMBL" id="CXI46377.1"/>
    </source>
</evidence>
<gene>
    <name evidence="4" type="ORF">PBK173_000220700</name>
</gene>
<feature type="compositionally biased region" description="Basic and acidic residues" evidence="2">
    <location>
        <begin position="742"/>
        <end position="758"/>
    </location>
</feature>
<feature type="signal peptide" evidence="3">
    <location>
        <begin position="1"/>
        <end position="23"/>
    </location>
</feature>
<evidence type="ECO:0000256" key="1">
    <source>
        <dbReference type="SAM" id="Coils"/>
    </source>
</evidence>
<dbReference type="Proteomes" id="UP000069549">
    <property type="component" value="Chromosome 9"/>
</dbReference>
<evidence type="ECO:0000256" key="2">
    <source>
        <dbReference type="SAM" id="MobiDB-lite"/>
    </source>
</evidence>
<sequence length="1509" mass="179052">MIIFQIFFIFFLFILSNIKCIYSLKFEKIKNKLYLQGNKNGCNQNYFMRKISPFFINNNYKENVKLMNSYIFDRLKNNYSHLSSHKRQKNKKSIHNGIFTLTLFNKSGEKEIMSIKDVDKEPDLRNSPKKETIESVKDNKNVFSGKNNEIVQGNKNMNLNKKNKIYKLNGTKYTKGKTDSLNIVDIQNINVKNFLINKYENRSLALQDYIYKSWKEKNFSNFFNAINDNAFNYMCIEQWLHKLSISLNKNHLKIKLTNDNIIIRNNHISSKSEAFNEIKIGHDVINKCLKILIDNVDKFCSYEITSILWAITIILLKVIKTSNTSENVIHSIKYTDLNISILNNFKLFFSKIITSLNKIKNNVSIDEALWAIWSITKLLHFNLIIEKHLNFYKKENHNKYIVTYDSKLSTLNNHDSKQINVMDNANLFLNFENKKNEITKMKEDIERYNKSNEKKQQTKDKYTNEKIQIFMDKFNLNKKDVINIFEIFNYIYIKLCTNLKYLKEKYYVYIPFIIFESQTLMLNSGILLLNKIVNIILENNILIKLFNFENLKNIYSKKNNTNSYSQNKDIFQVKTLSKMYKLIKCISKIFYPLKNQNIMNMNFHNNYNMLDTKILGKFIIVCNDVLMKYVDYFVFIINNQNDNPINMKTGDTTNILYTDNKKMDKIQIRDEIMMKYKNEFIFVYNCLKSSLVSLIKLDLKNKYLYEWLNKNISIFQFKKFHSEKKNDNVEAYLGGEDSIPDTSDRNYEEDNNFEKKNNSHEYKNENQECNEQGLHTLDSLQTVKESTKSDVCLDVLALSKFTKLYNSNMKRKLIENVKDSIEKSIKRFESIYGNDSIANNTKYPSYIATNDIYIINAKGIEELYDKETRTFFKNNKNIEFHNVIMPKQLSIFINYLGRNYYLINKNKLERIFFISLKYINITRFNYFTSNDIIHFLQGLLNYISLHNNLEFISEHVNKMLETLCYIIEDSFLKWKSSNICQLIYLLARFKYIHKNIFNKFDAFLNIVKFPSYVYKKANIDYPMDKKDGISSIRSKDVNREEEYNSIPNEKGGKYNENFVEFDEYDELLKNINISINEIKYENLGSAMWAMTALNKNVVKKKHYLRFFYLFSIYFSLHIKLYLQSGHLKSENATSDNMKKVKSGIENSTSEHDAYNQDLKFFQKNSSYFKTSLDTMTISIYVNTFIKKIKIGFQFLYEAIHNCVGIIDVFTLKEISYLLHSLAHVNKKSIQDTIFLYDKNENNSERTGDLEQNKKFNDFLNIASSLYIVETENLFEIKEKNSPKLKNYKGSDMSTIEKNGVNANLENSNNNNNVIKVVENNTNLYPKNNVKHILRKDIFLNFKNERINLSNEFLNKLMEKIIYYTSYILDKKKNNFDETNENNKIYISNANKKYKIEIIDIIKLIYSFFIFLNQKIQINKTKDINFVQVENIIHQYNLIVKKILTSFNYIYLIIDTYSLISNIYILDDFTRGIIKEFVQICIKKIEEEKMFDVEKKKILLSIQNLKETNN</sequence>
<evidence type="ECO:0000256" key="3">
    <source>
        <dbReference type="SAM" id="SignalP"/>
    </source>
</evidence>
<dbReference type="VEuPathDB" id="PlasmoDB:PBANKA_0940400"/>
<proteinExistence type="predicted"/>
<dbReference type="EMBL" id="LT160029">
    <property type="protein sequence ID" value="CXI46377.1"/>
    <property type="molecule type" value="Genomic_DNA"/>
</dbReference>
<protein>
    <submittedName>
        <fullName evidence="4">Uncharacterized protein</fullName>
    </submittedName>
</protein>